<protein>
    <submittedName>
        <fullName evidence="2">Uncharacterized protein</fullName>
    </submittedName>
</protein>
<evidence type="ECO:0000313" key="2">
    <source>
        <dbReference type="EMBL" id="PZR80132.1"/>
    </source>
</evidence>
<gene>
    <name evidence="2" type="ORF">DLM65_09030</name>
</gene>
<feature type="compositionally biased region" description="Basic and acidic residues" evidence="1">
    <location>
        <begin position="43"/>
        <end position="54"/>
    </location>
</feature>
<feature type="region of interest" description="Disordered" evidence="1">
    <location>
        <begin position="35"/>
        <end position="73"/>
    </location>
</feature>
<accession>A0A2W5Z4B5</accession>
<sequence length="73" mass="7760">MDDTKAEPDDTPTEEPDEGRLDELGDRIQSVRSQAAEAVACVDEPKGENQEKFAESGSEEAAAEDDQAIAPPG</sequence>
<dbReference type="Proteomes" id="UP000248724">
    <property type="component" value="Unassembled WGS sequence"/>
</dbReference>
<name>A0A2W5Z4B5_9BACT</name>
<organism evidence="2 3">
    <name type="scientific">Candidatus Aeolococcus gillhamiae</name>
    <dbReference type="NCBI Taxonomy" id="3127015"/>
    <lineage>
        <taxon>Bacteria</taxon>
        <taxon>Bacillati</taxon>
        <taxon>Candidatus Dormiibacterota</taxon>
        <taxon>Candidatus Dormibacteria</taxon>
        <taxon>Candidatus Aeolococcales</taxon>
        <taxon>Candidatus Aeolococcaceae</taxon>
        <taxon>Candidatus Aeolococcus</taxon>
    </lineage>
</organism>
<proteinExistence type="predicted"/>
<evidence type="ECO:0000313" key="3">
    <source>
        <dbReference type="Proteomes" id="UP000248724"/>
    </source>
</evidence>
<feature type="region of interest" description="Disordered" evidence="1">
    <location>
        <begin position="1"/>
        <end position="23"/>
    </location>
</feature>
<dbReference type="AlphaFoldDB" id="A0A2W5Z4B5"/>
<evidence type="ECO:0000256" key="1">
    <source>
        <dbReference type="SAM" id="MobiDB-lite"/>
    </source>
</evidence>
<dbReference type="EMBL" id="QHBU01000171">
    <property type="protein sequence ID" value="PZR80132.1"/>
    <property type="molecule type" value="Genomic_DNA"/>
</dbReference>
<comment type="caution">
    <text evidence="2">The sequence shown here is derived from an EMBL/GenBank/DDBJ whole genome shotgun (WGS) entry which is preliminary data.</text>
</comment>
<feature type="compositionally biased region" description="Acidic residues" evidence="1">
    <location>
        <begin position="57"/>
        <end position="67"/>
    </location>
</feature>
<reference evidence="2 3" key="1">
    <citation type="journal article" date="2017" name="Nature">
        <title>Atmospheric trace gases support primary production in Antarctic desert surface soil.</title>
        <authorList>
            <person name="Ji M."/>
            <person name="Greening C."/>
            <person name="Vanwonterghem I."/>
            <person name="Carere C.R."/>
            <person name="Bay S.K."/>
            <person name="Steen J.A."/>
            <person name="Montgomery K."/>
            <person name="Lines T."/>
            <person name="Beardall J."/>
            <person name="van Dorst J."/>
            <person name="Snape I."/>
            <person name="Stott M.B."/>
            <person name="Hugenholtz P."/>
            <person name="Ferrari B.C."/>
        </authorList>
    </citation>
    <scope>NUCLEOTIDE SEQUENCE [LARGE SCALE GENOMIC DNA]</scope>
    <source>
        <strain evidence="2">RRmetagenome_bin12</strain>
    </source>
</reference>